<feature type="transmembrane region" description="Helical" evidence="8">
    <location>
        <begin position="205"/>
        <end position="227"/>
    </location>
</feature>
<reference evidence="9" key="1">
    <citation type="submission" date="2021-01" db="EMBL/GenBank/DDBJ databases">
        <authorList>
            <person name="Corre E."/>
            <person name="Pelletier E."/>
            <person name="Niang G."/>
            <person name="Scheremetjew M."/>
            <person name="Finn R."/>
            <person name="Kale V."/>
            <person name="Holt S."/>
            <person name="Cochrane G."/>
            <person name="Meng A."/>
            <person name="Brown T."/>
            <person name="Cohen L."/>
        </authorList>
    </citation>
    <scope>NUCLEOTIDE SEQUENCE</scope>
    <source>
        <strain evidence="9">308</strain>
    </source>
</reference>
<keyword evidence="4" id="KW-0997">Cell inner membrane</keyword>
<dbReference type="EMBL" id="HBFR01038179">
    <property type="protein sequence ID" value="CAD8900638.1"/>
    <property type="molecule type" value="Transcribed_RNA"/>
</dbReference>
<dbReference type="GO" id="GO:0003333">
    <property type="term" value="P:amino acid transmembrane transport"/>
    <property type="evidence" value="ECO:0007669"/>
    <property type="project" value="InterPro"/>
</dbReference>
<organism evidence="9">
    <name type="scientific">Corethron hystrix</name>
    <dbReference type="NCBI Taxonomy" id="216773"/>
    <lineage>
        <taxon>Eukaryota</taxon>
        <taxon>Sar</taxon>
        <taxon>Stramenopiles</taxon>
        <taxon>Ochrophyta</taxon>
        <taxon>Bacillariophyta</taxon>
        <taxon>Coscinodiscophyceae</taxon>
        <taxon>Corethrophycidae</taxon>
        <taxon>Corethrales</taxon>
        <taxon>Corethraceae</taxon>
        <taxon>Corethron</taxon>
    </lineage>
</organism>
<dbReference type="AlphaFoldDB" id="A0A7S1BY59"/>
<sequence>MRLLRVPSVSISIFESCVVYINFSSHITRACLDKTIYLYETHQSSSKAIPSSFKDLADATLGAENNRIASHITTVTSVIVNSAVVAFSIARTSSACGALLEIDLDPTMTSIIFSAVIFVAVCSFSGAQLSYASSLLVGCLFATFWGFLLPGLASMQDPIVTLSAKGTGGLDMLGVVPLLVYATMFQNIVPFIAKVLDYDRSRTTAALVLGSGIPVAMYIAFCLASLGGGICADTVSQCALVNAFGVTALVASSLSTVKSISEECESILSCIGFTKLMGCGDFASPKDQVASIPSVLLAVVPPLLAGIFFSDGEGFTAALTFAGKYGGPVLYGILPAVMVWNRGKKKKRS</sequence>
<keyword evidence="6 8" id="KW-1133">Transmembrane helix</keyword>
<keyword evidence="5 8" id="KW-0812">Transmembrane</keyword>
<evidence type="ECO:0000256" key="8">
    <source>
        <dbReference type="SAM" id="Phobius"/>
    </source>
</evidence>
<protein>
    <submittedName>
        <fullName evidence="9">Uncharacterized protein</fullName>
    </submittedName>
</protein>
<gene>
    <name evidence="9" type="ORF">CHYS00102_LOCUS27855</name>
</gene>
<keyword evidence="7 8" id="KW-0472">Membrane</keyword>
<evidence type="ECO:0000256" key="4">
    <source>
        <dbReference type="ARBA" id="ARBA00022519"/>
    </source>
</evidence>
<feature type="transmembrane region" description="Helical" evidence="8">
    <location>
        <begin position="134"/>
        <end position="153"/>
    </location>
</feature>
<dbReference type="GO" id="GO:0005886">
    <property type="term" value="C:plasma membrane"/>
    <property type="evidence" value="ECO:0007669"/>
    <property type="project" value="UniProtKB-SubCell"/>
</dbReference>
<evidence type="ECO:0000256" key="3">
    <source>
        <dbReference type="ARBA" id="ARBA00022475"/>
    </source>
</evidence>
<evidence type="ECO:0000256" key="7">
    <source>
        <dbReference type="ARBA" id="ARBA00023136"/>
    </source>
</evidence>
<evidence type="ECO:0000256" key="6">
    <source>
        <dbReference type="ARBA" id="ARBA00022989"/>
    </source>
</evidence>
<dbReference type="InterPro" id="IPR018227">
    <property type="entry name" value="Amino_acid_transport_2"/>
</dbReference>
<dbReference type="Pfam" id="PF03222">
    <property type="entry name" value="Trp_Tyr_perm"/>
    <property type="match status" value="1"/>
</dbReference>
<comment type="subcellular location">
    <subcellularLocation>
        <location evidence="1">Cell inner membrane</location>
        <topology evidence="1">Multi-pass membrane protein</topology>
    </subcellularLocation>
</comment>
<evidence type="ECO:0000256" key="1">
    <source>
        <dbReference type="ARBA" id="ARBA00004429"/>
    </source>
</evidence>
<keyword evidence="2" id="KW-0813">Transport</keyword>
<evidence type="ECO:0000256" key="5">
    <source>
        <dbReference type="ARBA" id="ARBA00022692"/>
    </source>
</evidence>
<evidence type="ECO:0000256" key="2">
    <source>
        <dbReference type="ARBA" id="ARBA00022448"/>
    </source>
</evidence>
<evidence type="ECO:0000313" key="9">
    <source>
        <dbReference type="EMBL" id="CAD8900638.1"/>
    </source>
</evidence>
<proteinExistence type="predicted"/>
<dbReference type="PANTHER" id="PTHR32195:SF26">
    <property type="entry name" value="TRYPTOPHAN OR TYROSINE TRANSPORTER PROTEIN"/>
    <property type="match status" value="1"/>
</dbReference>
<accession>A0A7S1BY59</accession>
<name>A0A7S1BY59_9STRA</name>
<feature type="transmembrane region" description="Helical" evidence="8">
    <location>
        <begin position="68"/>
        <end position="90"/>
    </location>
</feature>
<keyword evidence="3" id="KW-1003">Cell membrane</keyword>
<dbReference type="PANTHER" id="PTHR32195">
    <property type="entry name" value="OS07G0662800 PROTEIN"/>
    <property type="match status" value="1"/>
</dbReference>
<feature type="transmembrane region" description="Helical" evidence="8">
    <location>
        <begin position="173"/>
        <end position="193"/>
    </location>
</feature>
<feature type="transmembrane region" description="Helical" evidence="8">
    <location>
        <begin position="110"/>
        <end position="127"/>
    </location>
</feature>
<feature type="transmembrane region" description="Helical" evidence="8">
    <location>
        <begin position="315"/>
        <end position="340"/>
    </location>
</feature>